<dbReference type="PATRIC" id="fig|889306.3.peg.1320"/>
<dbReference type="Gene3D" id="3.40.50.720">
    <property type="entry name" value="NAD(P)-binding Rossmann-like Domain"/>
    <property type="match status" value="1"/>
</dbReference>
<dbReference type="RefSeq" id="WP_041087102.1">
    <property type="nucleotide sequence ID" value="NZ_JXRP01000009.1"/>
</dbReference>
<evidence type="ECO:0000313" key="2">
    <source>
        <dbReference type="EMBL" id="KIL49843.1"/>
    </source>
</evidence>
<keyword evidence="3" id="KW-1185">Reference proteome</keyword>
<dbReference type="Proteomes" id="UP000031938">
    <property type="component" value="Unassembled WGS sequence"/>
</dbReference>
<dbReference type="GO" id="GO:0000166">
    <property type="term" value="F:nucleotide binding"/>
    <property type="evidence" value="ECO:0007669"/>
    <property type="project" value="InterPro"/>
</dbReference>
<dbReference type="OrthoDB" id="128220at2"/>
<evidence type="ECO:0000259" key="1">
    <source>
        <dbReference type="Pfam" id="PF01408"/>
    </source>
</evidence>
<reference evidence="2 3" key="1">
    <citation type="submission" date="2015-01" db="EMBL/GenBank/DDBJ databases">
        <title>Genome sequencing of Jeotgalibacillus soli.</title>
        <authorList>
            <person name="Goh K.M."/>
            <person name="Chan K.-G."/>
            <person name="Yaakop A.S."/>
            <person name="Ee R."/>
            <person name="Gan H.M."/>
            <person name="Chan C.S."/>
        </authorList>
    </citation>
    <scope>NUCLEOTIDE SEQUENCE [LARGE SCALE GENOMIC DNA]</scope>
    <source>
        <strain evidence="2 3">P9</strain>
    </source>
</reference>
<evidence type="ECO:0000313" key="3">
    <source>
        <dbReference type="Proteomes" id="UP000031938"/>
    </source>
</evidence>
<comment type="caution">
    <text evidence="2">The sequence shown here is derived from an EMBL/GenBank/DDBJ whole genome shotgun (WGS) entry which is preliminary data.</text>
</comment>
<organism evidence="2 3">
    <name type="scientific">Jeotgalibacillus soli</name>
    <dbReference type="NCBI Taxonomy" id="889306"/>
    <lineage>
        <taxon>Bacteria</taxon>
        <taxon>Bacillati</taxon>
        <taxon>Bacillota</taxon>
        <taxon>Bacilli</taxon>
        <taxon>Bacillales</taxon>
        <taxon>Caryophanaceae</taxon>
        <taxon>Jeotgalibacillus</taxon>
    </lineage>
</organism>
<dbReference type="InterPro" id="IPR036291">
    <property type="entry name" value="NAD(P)-bd_dom_sf"/>
</dbReference>
<dbReference type="AlphaFoldDB" id="A0A0C2W112"/>
<feature type="domain" description="Gfo/Idh/MocA-like oxidoreductase N-terminal" evidence="1">
    <location>
        <begin position="56"/>
        <end position="130"/>
    </location>
</feature>
<dbReference type="STRING" id="889306.KP78_13110"/>
<proteinExistence type="predicted"/>
<name>A0A0C2W112_9BACL</name>
<accession>A0A0C2W112</accession>
<dbReference type="SUPFAM" id="SSF51735">
    <property type="entry name" value="NAD(P)-binding Rossmann-fold domains"/>
    <property type="match status" value="1"/>
</dbReference>
<dbReference type="InterPro" id="IPR000683">
    <property type="entry name" value="Gfo/Idh/MocA-like_OxRdtase_N"/>
</dbReference>
<sequence length="293" mass="33457">MNIGMIGLDTSHCEIFTRLLNDQHDPHHISGARVTKAIPFYSSDLEISRNRVAIFSQIVKEKYQVELMEDLSAFCADIDAILLTAVDGRKHLEWVKKIAPYGKPVFIDKPIALSSNDVLEMMRLCAEYDMPIMSSSSLRYAQSFREAMDKADGQLESLYVYGPLPLQPHIPGYFWYGIHMLELVIAALGTSFKEVHNEHFPNHEVCTIRFDDGKSAIVRGDYECHNLFGAVLHTAADTIGVEIWKDEKPYYASLLEEIIRFFQTSHSPINIEETLQLIRLIEEVNTKRSEKSF</sequence>
<dbReference type="EMBL" id="JXRP01000009">
    <property type="protein sequence ID" value="KIL49843.1"/>
    <property type="molecule type" value="Genomic_DNA"/>
</dbReference>
<gene>
    <name evidence="2" type="ORF">KP78_13110</name>
</gene>
<dbReference type="Pfam" id="PF01408">
    <property type="entry name" value="GFO_IDH_MocA"/>
    <property type="match status" value="1"/>
</dbReference>
<protein>
    <recommendedName>
        <fullName evidence="1">Gfo/Idh/MocA-like oxidoreductase N-terminal domain-containing protein</fullName>
    </recommendedName>
</protein>